<dbReference type="InterPro" id="IPR000198">
    <property type="entry name" value="RhoGAP_dom"/>
</dbReference>
<reference evidence="3 4" key="1">
    <citation type="journal article" date="2016" name="Sci. Rep.">
        <title>The genome sequence of the outbreeding globe artichoke constructed de novo incorporating a phase-aware low-pass sequencing strategy of F1 progeny.</title>
        <authorList>
            <person name="Scaglione D."/>
            <person name="Reyes-Chin-Wo S."/>
            <person name="Acquadro A."/>
            <person name="Froenicke L."/>
            <person name="Portis E."/>
            <person name="Beitel C."/>
            <person name="Tirone M."/>
            <person name="Mauro R."/>
            <person name="Lo Monaco A."/>
            <person name="Mauromicale G."/>
            <person name="Faccioli P."/>
            <person name="Cattivelli L."/>
            <person name="Rieseberg L."/>
            <person name="Michelmore R."/>
            <person name="Lanteri S."/>
        </authorList>
    </citation>
    <scope>NUCLEOTIDE SEQUENCE [LARGE SCALE GENOMIC DNA]</scope>
    <source>
        <strain evidence="3">2C</strain>
    </source>
</reference>
<dbReference type="GO" id="GO:0007165">
    <property type="term" value="P:signal transduction"/>
    <property type="evidence" value="ECO:0007669"/>
    <property type="project" value="InterPro"/>
</dbReference>
<organism evidence="3 4">
    <name type="scientific">Cynara cardunculus var. scolymus</name>
    <name type="common">Globe artichoke</name>
    <name type="synonym">Cynara scolymus</name>
    <dbReference type="NCBI Taxonomy" id="59895"/>
    <lineage>
        <taxon>Eukaryota</taxon>
        <taxon>Viridiplantae</taxon>
        <taxon>Streptophyta</taxon>
        <taxon>Embryophyta</taxon>
        <taxon>Tracheophyta</taxon>
        <taxon>Spermatophyta</taxon>
        <taxon>Magnoliopsida</taxon>
        <taxon>eudicotyledons</taxon>
        <taxon>Gunneridae</taxon>
        <taxon>Pentapetalae</taxon>
        <taxon>asterids</taxon>
        <taxon>campanulids</taxon>
        <taxon>Asterales</taxon>
        <taxon>Asteraceae</taxon>
        <taxon>Carduoideae</taxon>
        <taxon>Cardueae</taxon>
        <taxon>Carduinae</taxon>
        <taxon>Cynara</taxon>
    </lineage>
</organism>
<dbReference type="EMBL" id="LEKV01005546">
    <property type="protein sequence ID" value="KVH88155.1"/>
    <property type="molecule type" value="Genomic_DNA"/>
</dbReference>
<evidence type="ECO:0000313" key="4">
    <source>
        <dbReference type="Proteomes" id="UP000243975"/>
    </source>
</evidence>
<proteinExistence type="predicted"/>
<dbReference type="PANTHER" id="PTHR46265:SF20">
    <property type="entry name" value="RHO GTPASE ACTIVATION PROTEIN, PH DOMAIN-LIKE, TERNARY COMPLEX FACTOR MIP1, LEUCINE-ZIPPER-RELATED"/>
    <property type="match status" value="1"/>
</dbReference>
<dbReference type="PANTHER" id="PTHR46265">
    <property type="entry name" value="RHO GTPASE-ACTIVATING PROTEIN 7"/>
    <property type="match status" value="1"/>
</dbReference>
<feature type="compositionally biased region" description="Basic and acidic residues" evidence="1">
    <location>
        <begin position="221"/>
        <end position="239"/>
    </location>
</feature>
<keyword evidence="4" id="KW-1185">Reference proteome</keyword>
<sequence length="239" mass="25878">MMEAVADNKNVNRMSVSAVAACMAPLLLRPLLAGECNLESQFSMGGDGSAQLMQAAAAANHAQAIVITLLEEYDNIFGEGDMLSDLYSDSEELGSESEELSEDELYEDDEYEDGEYTSEGSDANEDSEHVSTSSQGESARNHKKGPGTFSSRSISHKVTGDVEAVKKLRSSSKGRSVCQVGDNVSNQSNDHSTRKAVEYVKISEDDNAQKKSSNVDEEEAEAIKPEATKEELKMKTESE</sequence>
<dbReference type="InterPro" id="IPR052799">
    <property type="entry name" value="Rho_GAP_Regulators"/>
</dbReference>
<protein>
    <submittedName>
        <fullName evidence="3">Rho GTPase-activating protein domain-containing protein</fullName>
    </submittedName>
</protein>
<dbReference type="AlphaFoldDB" id="A0A103XCE2"/>
<dbReference type="Gene3D" id="1.10.555.10">
    <property type="entry name" value="Rho GTPase activation protein"/>
    <property type="match status" value="1"/>
</dbReference>
<evidence type="ECO:0000259" key="2">
    <source>
        <dbReference type="PROSITE" id="PS50238"/>
    </source>
</evidence>
<gene>
    <name evidence="3" type="ORF">Ccrd_024455</name>
</gene>
<feature type="region of interest" description="Disordered" evidence="1">
    <location>
        <begin position="88"/>
        <end position="239"/>
    </location>
</feature>
<evidence type="ECO:0000313" key="3">
    <source>
        <dbReference type="EMBL" id="KVH88155.1"/>
    </source>
</evidence>
<feature type="compositionally biased region" description="Acidic residues" evidence="1">
    <location>
        <begin position="88"/>
        <end position="116"/>
    </location>
</feature>
<feature type="non-terminal residue" evidence="3">
    <location>
        <position position="239"/>
    </location>
</feature>
<feature type="compositionally biased region" description="Basic and acidic residues" evidence="1">
    <location>
        <begin position="191"/>
        <end position="209"/>
    </location>
</feature>
<dbReference type="PROSITE" id="PS50238">
    <property type="entry name" value="RHOGAP"/>
    <property type="match status" value="1"/>
</dbReference>
<accession>A0A103XCE2</accession>
<dbReference type="SUPFAM" id="SSF48350">
    <property type="entry name" value="GTPase activation domain, GAP"/>
    <property type="match status" value="1"/>
</dbReference>
<dbReference type="STRING" id="59895.A0A103XCE2"/>
<dbReference type="Gramene" id="KVH88155">
    <property type="protein sequence ID" value="KVH88155"/>
    <property type="gene ID" value="Ccrd_024455"/>
</dbReference>
<name>A0A103XCE2_CYNCS</name>
<dbReference type="Proteomes" id="UP000243975">
    <property type="component" value="Unassembled WGS sequence"/>
</dbReference>
<dbReference type="InterPro" id="IPR008936">
    <property type="entry name" value="Rho_GTPase_activation_prot"/>
</dbReference>
<evidence type="ECO:0000256" key="1">
    <source>
        <dbReference type="SAM" id="MobiDB-lite"/>
    </source>
</evidence>
<comment type="caution">
    <text evidence="3">The sequence shown here is derived from an EMBL/GenBank/DDBJ whole genome shotgun (WGS) entry which is preliminary data.</text>
</comment>
<feature type="domain" description="Rho-GAP" evidence="2">
    <location>
        <begin position="1"/>
        <end position="77"/>
    </location>
</feature>